<name>A0ABP7SK58_9BURK</name>
<feature type="region of interest" description="Disordered" evidence="2">
    <location>
        <begin position="280"/>
        <end position="310"/>
    </location>
</feature>
<dbReference type="InterPro" id="IPR001173">
    <property type="entry name" value="Glyco_trans_2-like"/>
</dbReference>
<dbReference type="EMBL" id="BAAAZE010000002">
    <property type="protein sequence ID" value="GAA4012911.1"/>
    <property type="molecule type" value="Genomic_DNA"/>
</dbReference>
<dbReference type="Gene3D" id="3.90.550.10">
    <property type="entry name" value="Spore Coat Polysaccharide Biosynthesis Protein SpsA, Chain A"/>
    <property type="match status" value="1"/>
</dbReference>
<organism evidence="4 5">
    <name type="scientific">Actimicrobium antarcticum</name>
    <dbReference type="NCBI Taxonomy" id="1051899"/>
    <lineage>
        <taxon>Bacteria</taxon>
        <taxon>Pseudomonadati</taxon>
        <taxon>Pseudomonadota</taxon>
        <taxon>Betaproteobacteria</taxon>
        <taxon>Burkholderiales</taxon>
        <taxon>Oxalobacteraceae</taxon>
        <taxon>Actimicrobium</taxon>
    </lineage>
</organism>
<proteinExistence type="inferred from homology"/>
<dbReference type="Proteomes" id="UP001501353">
    <property type="component" value="Unassembled WGS sequence"/>
</dbReference>
<sequence>MANAGSKKLIHEKSCNPTLGLMKLSVKLSVIVITKNEARNIGACMDSVGFANQWIIVDSGSTDGTVAIARDFGADVLETSDWPGFGPQKNRALAAAEGEWVLSLDADERITPALRDEILRIINAPQHDAYALPRLSSFCGQFIRHSGWYPDHVVRLWRRGCATFSDNLVHERVLVERGTTGRLTNPIIHYSYRDDGDFLRKLEQYSELGARQAYAAGKRGSLRKAFAHSLSAFLRSFVFKRGFLDGRAGLIVALCAAETTYHKYFKLMLLTEAERGHDGDAQVFERNEHTARTERTERTKRTERRSPETE</sequence>
<dbReference type="Pfam" id="PF00535">
    <property type="entry name" value="Glycos_transf_2"/>
    <property type="match status" value="1"/>
</dbReference>
<dbReference type="PANTHER" id="PTHR43630">
    <property type="entry name" value="POLY-BETA-1,6-N-ACETYL-D-GLUCOSAMINE SYNTHASE"/>
    <property type="match status" value="1"/>
</dbReference>
<dbReference type="InterPro" id="IPR029044">
    <property type="entry name" value="Nucleotide-diphossugar_trans"/>
</dbReference>
<evidence type="ECO:0000313" key="5">
    <source>
        <dbReference type="Proteomes" id="UP001501353"/>
    </source>
</evidence>
<gene>
    <name evidence="4" type="ORF">GCM10022212_03560</name>
</gene>
<accession>A0ABP7SK58</accession>
<keyword evidence="5" id="KW-1185">Reference proteome</keyword>
<feature type="domain" description="Glycosyltransferase 2-like" evidence="3">
    <location>
        <begin position="29"/>
        <end position="147"/>
    </location>
</feature>
<dbReference type="CDD" id="cd02511">
    <property type="entry name" value="Beta4Glucosyltransferase"/>
    <property type="match status" value="1"/>
</dbReference>
<dbReference type="PANTHER" id="PTHR43630:SF2">
    <property type="entry name" value="GLYCOSYLTRANSFERASE"/>
    <property type="match status" value="1"/>
</dbReference>
<evidence type="ECO:0000256" key="1">
    <source>
        <dbReference type="ARBA" id="ARBA00038494"/>
    </source>
</evidence>
<dbReference type="SUPFAM" id="SSF53448">
    <property type="entry name" value="Nucleotide-diphospho-sugar transferases"/>
    <property type="match status" value="1"/>
</dbReference>
<comment type="caution">
    <text evidence="4">The sequence shown here is derived from an EMBL/GenBank/DDBJ whole genome shotgun (WGS) entry which is preliminary data.</text>
</comment>
<evidence type="ECO:0000259" key="3">
    <source>
        <dbReference type="Pfam" id="PF00535"/>
    </source>
</evidence>
<comment type="similarity">
    <text evidence="1">Belongs to the glycosyltransferase 2 family. WaaE/KdtX subfamily.</text>
</comment>
<evidence type="ECO:0000256" key="2">
    <source>
        <dbReference type="SAM" id="MobiDB-lite"/>
    </source>
</evidence>
<evidence type="ECO:0000313" key="4">
    <source>
        <dbReference type="EMBL" id="GAA4012911.1"/>
    </source>
</evidence>
<reference evidence="5" key="1">
    <citation type="journal article" date="2019" name="Int. J. Syst. Evol. Microbiol.">
        <title>The Global Catalogue of Microorganisms (GCM) 10K type strain sequencing project: providing services to taxonomists for standard genome sequencing and annotation.</title>
        <authorList>
            <consortium name="The Broad Institute Genomics Platform"/>
            <consortium name="The Broad Institute Genome Sequencing Center for Infectious Disease"/>
            <person name="Wu L."/>
            <person name="Ma J."/>
        </authorList>
    </citation>
    <scope>NUCLEOTIDE SEQUENCE [LARGE SCALE GENOMIC DNA]</scope>
    <source>
        <strain evidence="5">JCM 16673</strain>
    </source>
</reference>
<protein>
    <submittedName>
        <fullName evidence="4">Glycosyltransferase family 2 protein</fullName>
    </submittedName>
</protein>